<dbReference type="InterPro" id="IPR001537">
    <property type="entry name" value="SpoU_MeTrfase"/>
</dbReference>
<dbReference type="Gene3D" id="3.40.1280.10">
    <property type="match status" value="1"/>
</dbReference>
<name>A0A2I1KTW1_9ACTO</name>
<feature type="region of interest" description="Disordered" evidence="4">
    <location>
        <begin position="1"/>
        <end position="20"/>
    </location>
</feature>
<dbReference type="SMART" id="SM00967">
    <property type="entry name" value="SpoU_sub_bind"/>
    <property type="match status" value="1"/>
</dbReference>
<dbReference type="EMBL" id="PKHA01000003">
    <property type="protein sequence ID" value="PKY99069.1"/>
    <property type="molecule type" value="Genomic_DNA"/>
</dbReference>
<dbReference type="Pfam" id="PF08032">
    <property type="entry name" value="SpoU_sub_bind"/>
    <property type="match status" value="1"/>
</dbReference>
<comment type="caution">
    <text evidence="6">The sequence shown here is derived from an EMBL/GenBank/DDBJ whole genome shotgun (WGS) entry which is preliminary data.</text>
</comment>
<evidence type="ECO:0000259" key="5">
    <source>
        <dbReference type="SMART" id="SM00967"/>
    </source>
</evidence>
<evidence type="ECO:0000256" key="4">
    <source>
        <dbReference type="SAM" id="MobiDB-lite"/>
    </source>
</evidence>
<evidence type="ECO:0000313" key="6">
    <source>
        <dbReference type="EMBL" id="PKY99069.1"/>
    </source>
</evidence>
<keyword evidence="3 6" id="KW-0808">Transferase</keyword>
<gene>
    <name evidence="6" type="ORF">CYJ26_04235</name>
</gene>
<dbReference type="InterPro" id="IPR029028">
    <property type="entry name" value="Alpha/beta_knot_MTases"/>
</dbReference>
<evidence type="ECO:0000256" key="1">
    <source>
        <dbReference type="ARBA" id="ARBA00007228"/>
    </source>
</evidence>
<dbReference type="GO" id="GO:0008173">
    <property type="term" value="F:RNA methyltransferase activity"/>
    <property type="evidence" value="ECO:0007669"/>
    <property type="project" value="InterPro"/>
</dbReference>
<dbReference type="PANTHER" id="PTHR43191:SF2">
    <property type="entry name" value="RRNA METHYLTRANSFERASE 3, MITOCHONDRIAL"/>
    <property type="match status" value="1"/>
</dbReference>
<dbReference type="Gene3D" id="3.30.1330.30">
    <property type="match status" value="1"/>
</dbReference>
<accession>A0A2I1KTW1</accession>
<evidence type="ECO:0000256" key="3">
    <source>
        <dbReference type="ARBA" id="ARBA00022679"/>
    </source>
</evidence>
<protein>
    <submittedName>
        <fullName evidence="6">RNA methyltransferase</fullName>
    </submittedName>
</protein>
<dbReference type="GO" id="GO:0032259">
    <property type="term" value="P:methylation"/>
    <property type="evidence" value="ECO:0007669"/>
    <property type="project" value="UniProtKB-KW"/>
</dbReference>
<dbReference type="GO" id="GO:0005737">
    <property type="term" value="C:cytoplasm"/>
    <property type="evidence" value="ECO:0007669"/>
    <property type="project" value="UniProtKB-ARBA"/>
</dbReference>
<feature type="domain" description="RNA 2-O ribose methyltransferase substrate binding" evidence="5">
    <location>
        <begin position="42"/>
        <end position="115"/>
    </location>
</feature>
<proteinExistence type="inferred from homology"/>
<comment type="similarity">
    <text evidence="1">Belongs to the class IV-like SAM-binding methyltransferase superfamily. RNA methyltransferase TrmH family.</text>
</comment>
<dbReference type="GO" id="GO:0003723">
    <property type="term" value="F:RNA binding"/>
    <property type="evidence" value="ECO:0007669"/>
    <property type="project" value="InterPro"/>
</dbReference>
<dbReference type="GeneID" id="81708142"/>
<evidence type="ECO:0000256" key="2">
    <source>
        <dbReference type="ARBA" id="ARBA00022603"/>
    </source>
</evidence>
<dbReference type="SUPFAM" id="SSF55315">
    <property type="entry name" value="L30e-like"/>
    <property type="match status" value="1"/>
</dbReference>
<dbReference type="CDD" id="cd18095">
    <property type="entry name" value="SpoU-like_rRNA-MTase"/>
    <property type="match status" value="1"/>
</dbReference>
<organism evidence="6 7">
    <name type="scientific">Actinomyces urogenitalis</name>
    <dbReference type="NCBI Taxonomy" id="103621"/>
    <lineage>
        <taxon>Bacteria</taxon>
        <taxon>Bacillati</taxon>
        <taxon>Actinomycetota</taxon>
        <taxon>Actinomycetes</taxon>
        <taxon>Actinomycetales</taxon>
        <taxon>Actinomycetaceae</taxon>
        <taxon>Actinomyces</taxon>
    </lineage>
</organism>
<dbReference type="Proteomes" id="UP000234778">
    <property type="component" value="Unassembled WGS sequence"/>
</dbReference>
<sequence>MACPDGVAPPQPDLLDNPSSARVSRVAALARRSTRTKYERFLVEGPQGVREAVHHACGDILDLYATQDASARYPEILSEARAAGVYTHLVTPAVMAAMSADAQGLLAVVRTQAVARPSAAGGSRAPQATALKQVLDSARLVAVLTQAQDPGNAGTIIRAADAAGADAVVLARGSVDPTNPKVVRSTAGSLFHLPVLWGLGLEEISQAVHGAGLAILAADGRGELNLFESETLLARPTAWWLGNEAHGLSPESLTQADAVVSIPLYGQAESLNVATAAAVCFYASARVQRRGVLAQSSSAPVSSVQG</sequence>
<dbReference type="InterPro" id="IPR029026">
    <property type="entry name" value="tRNA_m1G_MTases_N"/>
</dbReference>
<dbReference type="GO" id="GO:0006396">
    <property type="term" value="P:RNA processing"/>
    <property type="evidence" value="ECO:0007669"/>
    <property type="project" value="InterPro"/>
</dbReference>
<dbReference type="PANTHER" id="PTHR43191">
    <property type="entry name" value="RRNA METHYLTRANSFERASE 3"/>
    <property type="match status" value="1"/>
</dbReference>
<dbReference type="InterPro" id="IPR013123">
    <property type="entry name" value="SpoU_subst-bd"/>
</dbReference>
<dbReference type="AlphaFoldDB" id="A0A2I1KTW1"/>
<dbReference type="InterPro" id="IPR029064">
    <property type="entry name" value="Ribosomal_eL30-like_sf"/>
</dbReference>
<dbReference type="InterPro" id="IPR051259">
    <property type="entry name" value="rRNA_Methyltransferase"/>
</dbReference>
<dbReference type="SUPFAM" id="SSF75217">
    <property type="entry name" value="alpha/beta knot"/>
    <property type="match status" value="1"/>
</dbReference>
<reference evidence="6 7" key="1">
    <citation type="submission" date="2017-12" db="EMBL/GenBank/DDBJ databases">
        <title>Phylogenetic diversity of female urinary microbiome.</title>
        <authorList>
            <person name="Thomas-White K."/>
            <person name="Wolfe A.J."/>
        </authorList>
    </citation>
    <scope>NUCLEOTIDE SEQUENCE [LARGE SCALE GENOMIC DNA]</scope>
    <source>
        <strain evidence="6 7">UMB0319</strain>
    </source>
</reference>
<dbReference type="RefSeq" id="WP_101638067.1">
    <property type="nucleotide sequence ID" value="NZ_JAHAIH010000006.1"/>
</dbReference>
<dbReference type="Pfam" id="PF00588">
    <property type="entry name" value="SpoU_methylase"/>
    <property type="match status" value="1"/>
</dbReference>
<evidence type="ECO:0000313" key="7">
    <source>
        <dbReference type="Proteomes" id="UP000234778"/>
    </source>
</evidence>
<keyword evidence="2 6" id="KW-0489">Methyltransferase</keyword>